<dbReference type="Gene3D" id="1.10.1660.10">
    <property type="match status" value="1"/>
</dbReference>
<dbReference type="CDD" id="cd00592">
    <property type="entry name" value="HTH_MerR-like"/>
    <property type="match status" value="1"/>
</dbReference>
<dbReference type="GO" id="GO:0003677">
    <property type="term" value="F:DNA binding"/>
    <property type="evidence" value="ECO:0007669"/>
    <property type="project" value="UniProtKB-KW"/>
</dbReference>
<sequence length="258" mass="29283">MKEKYMFSIGEAAKALGITRRIILNYEDRGLLNADVRSDNGRVKGNRYYSMDTLTRIRTIRTMQNLGLSLDEILQYYDDGADLRPMIARLEKMRDELSLSIEKLKARVKDEGSNAIGLMTIPGQTVYCKTYEACTMAMRMTHLREIIHDAMTLYGSDTTKRMYFISYPLESPDTITYCVAILPGSVGEGVRVLPEVKALGMYYHGDYTSIPEVRDRLVAHARKNGIKLSGVCRHIYLEGPPQHQDPSRYITEVVLPLG</sequence>
<dbReference type="PANTHER" id="PTHR30204">
    <property type="entry name" value="REDOX-CYCLING DRUG-SENSING TRANSCRIPTIONAL ACTIVATOR SOXR"/>
    <property type="match status" value="1"/>
</dbReference>
<evidence type="ECO:0000256" key="1">
    <source>
        <dbReference type="ARBA" id="ARBA00022491"/>
    </source>
</evidence>
<evidence type="ECO:0000256" key="3">
    <source>
        <dbReference type="ARBA" id="ARBA00023125"/>
    </source>
</evidence>
<dbReference type="Pfam" id="PF13411">
    <property type="entry name" value="MerR_1"/>
    <property type="match status" value="1"/>
</dbReference>
<keyword evidence="2" id="KW-0805">Transcription regulation</keyword>
<dbReference type="SMART" id="SM00422">
    <property type="entry name" value="HTH_MERR"/>
    <property type="match status" value="1"/>
</dbReference>
<keyword evidence="7" id="KW-1185">Reference proteome</keyword>
<evidence type="ECO:0000313" key="6">
    <source>
        <dbReference type="EMBL" id="SDX29787.1"/>
    </source>
</evidence>
<organism evidence="6 7">
    <name type="scientific">Eubacterium barkeri</name>
    <name type="common">Clostridium barkeri</name>
    <dbReference type="NCBI Taxonomy" id="1528"/>
    <lineage>
        <taxon>Bacteria</taxon>
        <taxon>Bacillati</taxon>
        <taxon>Bacillota</taxon>
        <taxon>Clostridia</taxon>
        <taxon>Eubacteriales</taxon>
        <taxon>Eubacteriaceae</taxon>
        <taxon>Eubacterium</taxon>
    </lineage>
</organism>
<proteinExistence type="predicted"/>
<dbReference type="SUPFAM" id="SSF46955">
    <property type="entry name" value="Putative DNA-binding domain"/>
    <property type="match status" value="1"/>
</dbReference>
<dbReference type="Proteomes" id="UP000199652">
    <property type="component" value="Unassembled WGS sequence"/>
</dbReference>
<dbReference type="EMBL" id="FNOU01000001">
    <property type="protein sequence ID" value="SDX29787.1"/>
    <property type="molecule type" value="Genomic_DNA"/>
</dbReference>
<evidence type="ECO:0000313" key="7">
    <source>
        <dbReference type="Proteomes" id="UP000199652"/>
    </source>
</evidence>
<evidence type="ECO:0000256" key="4">
    <source>
        <dbReference type="ARBA" id="ARBA00023163"/>
    </source>
</evidence>
<name>A0A1H3AJ99_EUBBA</name>
<keyword evidence="4" id="KW-0804">Transcription</keyword>
<reference evidence="7" key="1">
    <citation type="submission" date="2016-10" db="EMBL/GenBank/DDBJ databases">
        <authorList>
            <person name="Varghese N."/>
            <person name="Submissions S."/>
        </authorList>
    </citation>
    <scope>NUCLEOTIDE SEQUENCE [LARGE SCALE GENOMIC DNA]</scope>
    <source>
        <strain evidence="7">VPI 5359</strain>
    </source>
</reference>
<dbReference type="Gene3D" id="3.20.80.10">
    <property type="entry name" value="Regulatory factor, effector binding domain"/>
    <property type="match status" value="1"/>
</dbReference>
<accession>A0A1H3AJ99</accession>
<gene>
    <name evidence="6" type="ORF">SAMN04488579_10165</name>
</gene>
<evidence type="ECO:0000259" key="5">
    <source>
        <dbReference type="PROSITE" id="PS50937"/>
    </source>
</evidence>
<dbReference type="AlphaFoldDB" id="A0A1H3AJ99"/>
<dbReference type="InterPro" id="IPR000551">
    <property type="entry name" value="MerR-type_HTH_dom"/>
</dbReference>
<dbReference type="PROSITE" id="PS50937">
    <property type="entry name" value="HTH_MERR_2"/>
    <property type="match status" value="1"/>
</dbReference>
<dbReference type="SUPFAM" id="SSF55136">
    <property type="entry name" value="Probable bacterial effector-binding domain"/>
    <property type="match status" value="1"/>
</dbReference>
<dbReference type="InterPro" id="IPR009061">
    <property type="entry name" value="DNA-bd_dom_put_sf"/>
</dbReference>
<feature type="domain" description="HTH merR-type" evidence="5">
    <location>
        <begin position="6"/>
        <end position="79"/>
    </location>
</feature>
<keyword evidence="1" id="KW-0678">Repressor</keyword>
<dbReference type="PANTHER" id="PTHR30204:SF69">
    <property type="entry name" value="MERR-FAMILY TRANSCRIPTIONAL REGULATOR"/>
    <property type="match status" value="1"/>
</dbReference>
<protein>
    <submittedName>
        <fullName evidence="6">DNA-binding transcriptional regulator, MerR family</fullName>
    </submittedName>
</protein>
<dbReference type="InterPro" id="IPR047057">
    <property type="entry name" value="MerR_fam"/>
</dbReference>
<dbReference type="STRING" id="1528.SAMN04488579_10165"/>
<dbReference type="GO" id="GO:0003700">
    <property type="term" value="F:DNA-binding transcription factor activity"/>
    <property type="evidence" value="ECO:0007669"/>
    <property type="project" value="InterPro"/>
</dbReference>
<evidence type="ECO:0000256" key="2">
    <source>
        <dbReference type="ARBA" id="ARBA00023015"/>
    </source>
</evidence>
<dbReference type="RefSeq" id="WP_176770765.1">
    <property type="nucleotide sequence ID" value="NZ_FNOU01000001.1"/>
</dbReference>
<dbReference type="InterPro" id="IPR011256">
    <property type="entry name" value="Reg_factor_effector_dom_sf"/>
</dbReference>
<keyword evidence="3 6" id="KW-0238">DNA-binding</keyword>